<feature type="domain" description="AtuA-like ferredoxin-fold" evidence="2">
    <location>
        <begin position="484"/>
        <end position="583"/>
    </location>
</feature>
<protein>
    <submittedName>
        <fullName evidence="4">Uncharacterized protein</fullName>
    </submittedName>
</protein>
<proteinExistence type="predicted"/>
<dbReference type="WBParaSite" id="PSAMB.scaffold2661size21957.g18652.t1">
    <property type="protein sequence ID" value="PSAMB.scaffold2661size21957.g18652.t1"/>
    <property type="gene ID" value="PSAMB.scaffold2661size21957.g18652"/>
</dbReference>
<dbReference type="Pfam" id="PF07287">
    <property type="entry name" value="AtuA"/>
    <property type="match status" value="1"/>
</dbReference>
<dbReference type="Pfam" id="PF23544">
    <property type="entry name" value="AtuA_ferredoxin"/>
    <property type="match status" value="1"/>
</dbReference>
<feature type="domain" description="Acyclic terpene utilisation N-terminal" evidence="1">
    <location>
        <begin position="21"/>
        <end position="422"/>
    </location>
</feature>
<sequence>MRILRTLHKLSSLQVRHASYRIGCASGFWGDTAVSTRQLVHSDPPVDVIAYDYLAEITMSILARMKAKDPKLGYCPDFALVHLASNLREIKKRGIKIVSNAGGLNPLACAQQISQMAQEQGIELKVAAITGDDLSSLTTDQIRAKLPSSDALPEEVDQSGFASVNAYFGAKPIARALEAGADIVVTGRCVDSALVLGPLAHRFKWDFAKNFDALANGSLAGHLIECGTQCTGGMFTDWHKVPHMENIGFPIAEFDDATNATEFVLTKPNGTGGLVSFGTAAEQLIYEIGDPNNYLLPDVNADFSQVRIEDIAGRENAVKISGARSTGRPTNLKATGTYMSGYRCTAMVPIMGANPLPRAEKSAKAILDRCRLLFRALKLGDVFTRTNIQVIGARDCQGRVVENAGEACLWLSVHHQNRKALEFSPVLMHHGFLWPRETAKADIYINGQLVESVTDSANVAVSDATDSKHCRNATAASLGDHKYRLMDLAYARSGDKGDMANIGVVCRDPKYYDALKQTLTAEVVADYFSRFLKDASLVKRYEMPGIHALNFILPQSLGGGGVASLRCDPQGKGYAQMLLDMTLTELPDFGKL</sequence>
<organism evidence="3 4">
    <name type="scientific">Plectus sambesii</name>
    <dbReference type="NCBI Taxonomy" id="2011161"/>
    <lineage>
        <taxon>Eukaryota</taxon>
        <taxon>Metazoa</taxon>
        <taxon>Ecdysozoa</taxon>
        <taxon>Nematoda</taxon>
        <taxon>Chromadorea</taxon>
        <taxon>Plectida</taxon>
        <taxon>Plectina</taxon>
        <taxon>Plectoidea</taxon>
        <taxon>Plectidae</taxon>
        <taxon>Plectus</taxon>
    </lineage>
</organism>
<dbReference type="PANTHER" id="PTHR47708">
    <property type="match status" value="1"/>
</dbReference>
<evidence type="ECO:0000259" key="2">
    <source>
        <dbReference type="Pfam" id="PF23544"/>
    </source>
</evidence>
<dbReference type="PANTHER" id="PTHR47708:SF2">
    <property type="entry name" value="SI:CH73-132F6.5"/>
    <property type="match status" value="1"/>
</dbReference>
<dbReference type="InterPro" id="IPR010839">
    <property type="entry name" value="AtuA_N"/>
</dbReference>
<evidence type="ECO:0000313" key="3">
    <source>
        <dbReference type="Proteomes" id="UP000887566"/>
    </source>
</evidence>
<keyword evidence="3" id="KW-1185">Reference proteome</keyword>
<name>A0A914VVS3_9BILA</name>
<evidence type="ECO:0000259" key="1">
    <source>
        <dbReference type="Pfam" id="PF07287"/>
    </source>
</evidence>
<evidence type="ECO:0000313" key="4">
    <source>
        <dbReference type="WBParaSite" id="PSAMB.scaffold2661size21957.g18652.t1"/>
    </source>
</evidence>
<dbReference type="InterPro" id="IPR056362">
    <property type="entry name" value="AtuA-like_ferredoxin_dom"/>
</dbReference>
<accession>A0A914VVS3</accession>
<reference evidence="4" key="1">
    <citation type="submission" date="2022-11" db="UniProtKB">
        <authorList>
            <consortium name="WormBaseParasite"/>
        </authorList>
    </citation>
    <scope>IDENTIFICATION</scope>
</reference>
<dbReference type="AlphaFoldDB" id="A0A914VVS3"/>
<dbReference type="Proteomes" id="UP000887566">
    <property type="component" value="Unplaced"/>
</dbReference>